<dbReference type="eggNOG" id="COG1135">
    <property type="taxonomic scope" value="Bacteria"/>
</dbReference>
<dbReference type="InterPro" id="IPR003593">
    <property type="entry name" value="AAA+_ATPase"/>
</dbReference>
<evidence type="ECO:0000256" key="5">
    <source>
        <dbReference type="ARBA" id="ARBA00022840"/>
    </source>
</evidence>
<organism evidence="11 12">
    <name type="scientific">Cellulosilyticum lentocellum (strain ATCC 49066 / DSM 5427 / NCIMB 11756 / RHM5)</name>
    <name type="common">Clostridium lentocellum</name>
    <dbReference type="NCBI Taxonomy" id="642492"/>
    <lineage>
        <taxon>Bacteria</taxon>
        <taxon>Bacillati</taxon>
        <taxon>Bacillota</taxon>
        <taxon>Clostridia</taxon>
        <taxon>Lachnospirales</taxon>
        <taxon>Cellulosilyticaceae</taxon>
        <taxon>Cellulosilyticum</taxon>
    </lineage>
</organism>
<evidence type="ECO:0000313" key="12">
    <source>
        <dbReference type="Proteomes" id="UP000008467"/>
    </source>
</evidence>
<dbReference type="FunFam" id="3.40.50.300:FF:000056">
    <property type="entry name" value="Cell division ATP-binding protein FtsE"/>
    <property type="match status" value="1"/>
</dbReference>
<protein>
    <submittedName>
        <fullName evidence="11">Phosphonate-transporting ATPase</fullName>
        <ecNumber evidence="11">3.6.3.28</ecNumber>
    </submittedName>
</protein>
<evidence type="ECO:0000256" key="3">
    <source>
        <dbReference type="ARBA" id="ARBA00022475"/>
    </source>
</evidence>
<keyword evidence="9" id="KW-0175">Coiled coil</keyword>
<dbReference type="InterPro" id="IPR045865">
    <property type="entry name" value="ACT-like_dom_sf"/>
</dbReference>
<dbReference type="GO" id="GO:0005524">
    <property type="term" value="F:ATP binding"/>
    <property type="evidence" value="ECO:0007669"/>
    <property type="project" value="UniProtKB-KW"/>
</dbReference>
<dbReference type="Pfam" id="PF09383">
    <property type="entry name" value="NIL"/>
    <property type="match status" value="1"/>
</dbReference>
<keyword evidence="4" id="KW-0547">Nucleotide-binding</keyword>
<keyword evidence="11" id="KW-0378">Hydrolase</keyword>
<dbReference type="InterPro" id="IPR027417">
    <property type="entry name" value="P-loop_NTPase"/>
</dbReference>
<keyword evidence="12" id="KW-1185">Reference proteome</keyword>
<dbReference type="HOGENOM" id="CLU_000604_1_3_9"/>
<dbReference type="InterPro" id="IPR017871">
    <property type="entry name" value="ABC_transporter-like_CS"/>
</dbReference>
<dbReference type="GO" id="GO:0005886">
    <property type="term" value="C:plasma membrane"/>
    <property type="evidence" value="ECO:0007669"/>
    <property type="project" value="UniProtKB-ARBA"/>
</dbReference>
<evidence type="ECO:0000256" key="9">
    <source>
        <dbReference type="SAM" id="Coils"/>
    </source>
</evidence>
<dbReference type="RefSeq" id="WP_013655425.1">
    <property type="nucleotide sequence ID" value="NC_015275.1"/>
</dbReference>
<feature type="coiled-coil region" evidence="9">
    <location>
        <begin position="107"/>
        <end position="134"/>
    </location>
</feature>
<evidence type="ECO:0000256" key="7">
    <source>
        <dbReference type="ARBA" id="ARBA00022970"/>
    </source>
</evidence>
<dbReference type="PROSITE" id="PS00211">
    <property type="entry name" value="ABC_TRANSPORTER_1"/>
    <property type="match status" value="1"/>
</dbReference>
<proteinExistence type="inferred from homology"/>
<evidence type="ECO:0000256" key="6">
    <source>
        <dbReference type="ARBA" id="ARBA00022967"/>
    </source>
</evidence>
<dbReference type="InterPro" id="IPR050086">
    <property type="entry name" value="MetN_ABC_transporter-like"/>
</dbReference>
<evidence type="ECO:0000256" key="8">
    <source>
        <dbReference type="ARBA" id="ARBA00023136"/>
    </source>
</evidence>
<dbReference type="InterPro" id="IPR003439">
    <property type="entry name" value="ABC_transporter-like_ATP-bd"/>
</dbReference>
<dbReference type="Proteomes" id="UP000008467">
    <property type="component" value="Chromosome"/>
</dbReference>
<keyword evidence="3" id="KW-1003">Cell membrane</keyword>
<keyword evidence="2" id="KW-0813">Transport</keyword>
<keyword evidence="8" id="KW-0472">Membrane</keyword>
<comment type="similarity">
    <text evidence="1">Belongs to the ABC transporter superfamily.</text>
</comment>
<sequence length="341" mass="38289">MIKLSHIHKTFHTKGAKVEALKDINLEIEQGDIFGVIGYSGAGKSTLIRIINLLERPDEGEVEVDGAILTQMNKKELSRVRSNIGMIFQGFNLMNSINVYDNIAAPLKNLKWNKKEIEEKVNNLLELVDLTDKKYAYPNQLSGGQKQRVAIARALSSDPKILLCDEATSALDPTTTKSILQLLKEIRYKLNITIVIITHQMEVVKSICNRIAIMEKGEVIESGDIVEVFTSPQSQVAKDFVAHSSGTIINEEDLTQFTGMVCKFNFYGEVAHEPILSKLERDFDIQVNILFGNIEHLYTGIVGSLIVELRGDDWQIQKALDYYRTLNTKVEVIKHATAINT</sequence>
<dbReference type="EC" id="3.6.3.28" evidence="11"/>
<dbReference type="Gene3D" id="3.30.70.260">
    <property type="match status" value="1"/>
</dbReference>
<dbReference type="CDD" id="cd03258">
    <property type="entry name" value="ABC_MetN_methionine_transporter"/>
    <property type="match status" value="1"/>
</dbReference>
<keyword evidence="6" id="KW-1278">Translocase</keyword>
<dbReference type="SMART" id="SM00930">
    <property type="entry name" value="NIL"/>
    <property type="match status" value="1"/>
</dbReference>
<dbReference type="PROSITE" id="PS50893">
    <property type="entry name" value="ABC_TRANSPORTER_2"/>
    <property type="match status" value="1"/>
</dbReference>
<dbReference type="SMART" id="SM00382">
    <property type="entry name" value="AAA"/>
    <property type="match status" value="1"/>
</dbReference>
<dbReference type="PANTHER" id="PTHR43166:SF30">
    <property type="entry name" value="METHIONINE IMPORT ATP-BINDING PROTEIN METN"/>
    <property type="match status" value="1"/>
</dbReference>
<evidence type="ECO:0000256" key="4">
    <source>
        <dbReference type="ARBA" id="ARBA00022741"/>
    </source>
</evidence>
<dbReference type="AlphaFoldDB" id="F2JKG4"/>
<dbReference type="InterPro" id="IPR018449">
    <property type="entry name" value="NIL_domain"/>
</dbReference>
<gene>
    <name evidence="11" type="ordered locus">Clole_0378</name>
</gene>
<dbReference type="GO" id="GO:0006865">
    <property type="term" value="P:amino acid transport"/>
    <property type="evidence" value="ECO:0007669"/>
    <property type="project" value="UniProtKB-KW"/>
</dbReference>
<dbReference type="PANTHER" id="PTHR43166">
    <property type="entry name" value="AMINO ACID IMPORT ATP-BINDING PROTEIN"/>
    <property type="match status" value="1"/>
</dbReference>
<dbReference type="Pfam" id="PF00005">
    <property type="entry name" value="ABC_tran"/>
    <property type="match status" value="1"/>
</dbReference>
<dbReference type="SUPFAM" id="SSF52540">
    <property type="entry name" value="P-loop containing nucleoside triphosphate hydrolases"/>
    <property type="match status" value="1"/>
</dbReference>
<dbReference type="SUPFAM" id="SSF55021">
    <property type="entry name" value="ACT-like"/>
    <property type="match status" value="1"/>
</dbReference>
<feature type="domain" description="ABC transporter" evidence="10">
    <location>
        <begin position="2"/>
        <end position="241"/>
    </location>
</feature>
<dbReference type="Gene3D" id="3.40.50.300">
    <property type="entry name" value="P-loop containing nucleotide triphosphate hydrolases"/>
    <property type="match status" value="1"/>
</dbReference>
<keyword evidence="5" id="KW-0067">ATP-binding</keyword>
<dbReference type="InterPro" id="IPR041701">
    <property type="entry name" value="MetN_ABC"/>
</dbReference>
<evidence type="ECO:0000313" key="11">
    <source>
        <dbReference type="EMBL" id="ADZ82124.1"/>
    </source>
</evidence>
<dbReference type="EMBL" id="CP002582">
    <property type="protein sequence ID" value="ADZ82124.1"/>
    <property type="molecule type" value="Genomic_DNA"/>
</dbReference>
<dbReference type="STRING" id="642492.Clole_0378"/>
<dbReference type="KEGG" id="cle:Clole_0378"/>
<evidence type="ECO:0000259" key="10">
    <source>
        <dbReference type="PROSITE" id="PS50893"/>
    </source>
</evidence>
<name>F2JKG4_CELLD</name>
<accession>F2JKG4</accession>
<evidence type="ECO:0000256" key="1">
    <source>
        <dbReference type="ARBA" id="ARBA00005417"/>
    </source>
</evidence>
<evidence type="ECO:0000256" key="2">
    <source>
        <dbReference type="ARBA" id="ARBA00022448"/>
    </source>
</evidence>
<keyword evidence="7" id="KW-0029">Amino-acid transport</keyword>
<dbReference type="GO" id="GO:0016887">
    <property type="term" value="F:ATP hydrolysis activity"/>
    <property type="evidence" value="ECO:0007669"/>
    <property type="project" value="InterPro"/>
</dbReference>
<reference evidence="11 12" key="1">
    <citation type="journal article" date="2011" name="J. Bacteriol.">
        <title>Complete genome sequence of the cellulose-degrading bacterium Cellulosilyticum lentocellum.</title>
        <authorList>
            <consortium name="US DOE Joint Genome Institute"/>
            <person name="Miller D.A."/>
            <person name="Suen G."/>
            <person name="Bruce D."/>
            <person name="Copeland A."/>
            <person name="Cheng J.F."/>
            <person name="Detter C."/>
            <person name="Goodwin L.A."/>
            <person name="Han C.S."/>
            <person name="Hauser L.J."/>
            <person name="Land M.L."/>
            <person name="Lapidus A."/>
            <person name="Lucas S."/>
            <person name="Meincke L."/>
            <person name="Pitluck S."/>
            <person name="Tapia R."/>
            <person name="Teshima H."/>
            <person name="Woyke T."/>
            <person name="Fox B.G."/>
            <person name="Angert E.R."/>
            <person name="Currie C.R."/>
        </authorList>
    </citation>
    <scope>NUCLEOTIDE SEQUENCE [LARGE SCALE GENOMIC DNA]</scope>
    <source>
        <strain evidence="12">ATCC 49066 / DSM 5427 / NCIMB 11756 / RHM5</strain>
    </source>
</reference>